<reference evidence="8 9" key="1">
    <citation type="journal article" date="2017" name="Nature">
        <title>Atmospheric trace gases support primary production in Antarctic desert surface soil.</title>
        <authorList>
            <person name="Ji M."/>
            <person name="Greening C."/>
            <person name="Vanwonterghem I."/>
            <person name="Carere C.R."/>
            <person name="Bay S.K."/>
            <person name="Steen J.A."/>
            <person name="Montgomery K."/>
            <person name="Lines T."/>
            <person name="Beardall J."/>
            <person name="van Dorst J."/>
            <person name="Snape I."/>
            <person name="Stott M.B."/>
            <person name="Hugenholtz P."/>
            <person name="Ferrari B.C."/>
        </authorList>
    </citation>
    <scope>NUCLEOTIDE SEQUENCE [LARGE SCALE GENOMIC DNA]</scope>
    <source>
        <strain evidence="8">RRmetagenome_bin12</strain>
    </source>
</reference>
<feature type="transmembrane region" description="Helical" evidence="6">
    <location>
        <begin position="155"/>
        <end position="177"/>
    </location>
</feature>
<reference evidence="7 10" key="3">
    <citation type="submission" date="2020-10" db="EMBL/GenBank/DDBJ databases">
        <title>Ca. Dormibacterota MAGs.</title>
        <authorList>
            <person name="Montgomery K."/>
        </authorList>
    </citation>
    <scope>NUCLEOTIDE SEQUENCE [LARGE SCALE GENOMIC DNA]</scope>
    <source>
        <strain evidence="7">SC8812_S17_18</strain>
    </source>
</reference>
<evidence type="ECO:0000313" key="10">
    <source>
        <dbReference type="Proteomes" id="UP000606991"/>
    </source>
</evidence>
<keyword evidence="5 6" id="KW-0472">Membrane</keyword>
<dbReference type="GO" id="GO:0005886">
    <property type="term" value="C:plasma membrane"/>
    <property type="evidence" value="ECO:0007669"/>
    <property type="project" value="UniProtKB-SubCell"/>
</dbReference>
<evidence type="ECO:0000313" key="9">
    <source>
        <dbReference type="Proteomes" id="UP000248724"/>
    </source>
</evidence>
<feature type="transmembrane region" description="Helical" evidence="6">
    <location>
        <begin position="6"/>
        <end position="28"/>
    </location>
</feature>
<keyword evidence="4 6" id="KW-1133">Transmembrane helix</keyword>
<evidence type="ECO:0000256" key="3">
    <source>
        <dbReference type="ARBA" id="ARBA00022692"/>
    </source>
</evidence>
<protein>
    <submittedName>
        <fullName evidence="7">LysE family translocator</fullName>
    </submittedName>
    <submittedName>
        <fullName evidence="8">Lysine transporter LysE</fullName>
    </submittedName>
</protein>
<evidence type="ECO:0000256" key="1">
    <source>
        <dbReference type="ARBA" id="ARBA00004651"/>
    </source>
</evidence>
<evidence type="ECO:0000256" key="5">
    <source>
        <dbReference type="ARBA" id="ARBA00023136"/>
    </source>
</evidence>
<feature type="transmembrane region" description="Helical" evidence="6">
    <location>
        <begin position="71"/>
        <end position="94"/>
    </location>
</feature>
<dbReference type="EMBL" id="QHBU01000038">
    <property type="protein sequence ID" value="PZR83330.1"/>
    <property type="molecule type" value="Genomic_DNA"/>
</dbReference>
<proteinExistence type="predicted"/>
<dbReference type="PIRSF" id="PIRSF006324">
    <property type="entry name" value="LeuE"/>
    <property type="match status" value="1"/>
</dbReference>
<comment type="subcellular location">
    <subcellularLocation>
        <location evidence="1">Cell membrane</location>
        <topology evidence="1">Multi-pass membrane protein</topology>
    </subcellularLocation>
</comment>
<evidence type="ECO:0000313" key="7">
    <source>
        <dbReference type="EMBL" id="MBJ7594094.1"/>
    </source>
</evidence>
<sequence length="210" mass="22521">MTWPTYGTFVIFAAIVVIAPGPDFAVVVRNSLARGRTAGFFTSLGVVISCLLQGTLAAFGVGLVIARSQPLFLAIRWAGVAYLGYLGVQALLAARRGAGWESANTEAVPRTRRLAALRQGFLCNITNPKVLAFYLSVLPQFLGHAGTPTIDALALAYTHAVLGVVWLFALVAFLHHVRAWIQRRRVRRGLDAMTGTALIGFASALAVESR</sequence>
<keyword evidence="3 6" id="KW-0812">Transmembrane</keyword>
<feature type="transmembrane region" description="Helical" evidence="6">
    <location>
        <begin position="40"/>
        <end position="65"/>
    </location>
</feature>
<dbReference type="PANTHER" id="PTHR30086">
    <property type="entry name" value="ARGININE EXPORTER PROTEIN ARGO"/>
    <property type="match status" value="1"/>
</dbReference>
<accession>A0A2W5ZD22</accession>
<dbReference type="RefSeq" id="WP_337309998.1">
    <property type="nucleotide sequence ID" value="NZ_JAEKNS010000052.1"/>
</dbReference>
<organism evidence="8 9">
    <name type="scientific">Candidatus Aeolococcus gillhamiae</name>
    <dbReference type="NCBI Taxonomy" id="3127015"/>
    <lineage>
        <taxon>Bacteria</taxon>
        <taxon>Bacillati</taxon>
        <taxon>Candidatus Dormiibacterota</taxon>
        <taxon>Candidatus Dormibacteria</taxon>
        <taxon>Candidatus Aeolococcales</taxon>
        <taxon>Candidatus Aeolococcaceae</taxon>
        <taxon>Candidatus Aeolococcus</taxon>
    </lineage>
</organism>
<dbReference type="InterPro" id="IPR001123">
    <property type="entry name" value="LeuE-type"/>
</dbReference>
<dbReference type="Proteomes" id="UP000606991">
    <property type="component" value="Unassembled WGS sequence"/>
</dbReference>
<dbReference type="AlphaFoldDB" id="A0A2W5ZD22"/>
<gene>
    <name evidence="8" type="ORF">DLM65_02275</name>
    <name evidence="7" type="ORF">JF886_04400</name>
</gene>
<comment type="caution">
    <text evidence="8">The sequence shown here is derived from an EMBL/GenBank/DDBJ whole genome shotgun (WGS) entry which is preliminary data.</text>
</comment>
<accession>A0A934N5A5</accession>
<dbReference type="PANTHER" id="PTHR30086:SF20">
    <property type="entry name" value="ARGININE EXPORTER PROTEIN ARGO-RELATED"/>
    <property type="match status" value="1"/>
</dbReference>
<evidence type="ECO:0000313" key="8">
    <source>
        <dbReference type="EMBL" id="PZR83330.1"/>
    </source>
</evidence>
<keyword evidence="2" id="KW-1003">Cell membrane</keyword>
<reference evidence="8" key="2">
    <citation type="submission" date="2018-05" db="EMBL/GenBank/DDBJ databases">
        <authorList>
            <person name="Ferrari B."/>
        </authorList>
    </citation>
    <scope>NUCLEOTIDE SEQUENCE</scope>
    <source>
        <strain evidence="8">RRmetagenome_bin12</strain>
    </source>
</reference>
<dbReference type="Pfam" id="PF01810">
    <property type="entry name" value="LysE"/>
    <property type="match status" value="1"/>
</dbReference>
<evidence type="ECO:0000256" key="6">
    <source>
        <dbReference type="SAM" id="Phobius"/>
    </source>
</evidence>
<name>A0A2W5ZD22_9BACT</name>
<dbReference type="GO" id="GO:0015171">
    <property type="term" value="F:amino acid transmembrane transporter activity"/>
    <property type="evidence" value="ECO:0007669"/>
    <property type="project" value="TreeGrafter"/>
</dbReference>
<feature type="transmembrane region" description="Helical" evidence="6">
    <location>
        <begin position="115"/>
        <end position="135"/>
    </location>
</feature>
<dbReference type="Proteomes" id="UP000248724">
    <property type="component" value="Unassembled WGS sequence"/>
</dbReference>
<evidence type="ECO:0000256" key="2">
    <source>
        <dbReference type="ARBA" id="ARBA00022475"/>
    </source>
</evidence>
<dbReference type="EMBL" id="JAEKNS010000052">
    <property type="protein sequence ID" value="MBJ7594094.1"/>
    <property type="molecule type" value="Genomic_DNA"/>
</dbReference>
<evidence type="ECO:0000256" key="4">
    <source>
        <dbReference type="ARBA" id="ARBA00022989"/>
    </source>
</evidence>